<keyword evidence="1" id="KW-0413">Isomerase</keyword>
<keyword evidence="2" id="KW-1185">Reference proteome</keyword>
<dbReference type="InterPro" id="IPR018321">
    <property type="entry name" value="Glucosamine6P_isomerase_CS"/>
</dbReference>
<evidence type="ECO:0000313" key="2">
    <source>
        <dbReference type="Proteomes" id="UP000192343"/>
    </source>
</evidence>
<accession>A0A1Y1S039</accession>
<dbReference type="InterPro" id="IPR037171">
    <property type="entry name" value="NagB/RpiA_transferase-like"/>
</dbReference>
<dbReference type="GO" id="GO:0016853">
    <property type="term" value="F:isomerase activity"/>
    <property type="evidence" value="ECO:0007669"/>
    <property type="project" value="UniProtKB-KW"/>
</dbReference>
<dbReference type="SUPFAM" id="SSF102588">
    <property type="entry name" value="LmbE-like"/>
    <property type="match status" value="1"/>
</dbReference>
<dbReference type="EMBL" id="MWQY01000008">
    <property type="protein sequence ID" value="ORC35756.1"/>
    <property type="molecule type" value="Genomic_DNA"/>
</dbReference>
<evidence type="ECO:0000313" key="1">
    <source>
        <dbReference type="EMBL" id="ORC35756.1"/>
    </source>
</evidence>
<dbReference type="GO" id="GO:0004342">
    <property type="term" value="F:glucosamine-6-phosphate deaminase activity"/>
    <property type="evidence" value="ECO:0007669"/>
    <property type="project" value="InterPro"/>
</dbReference>
<dbReference type="InterPro" id="IPR052960">
    <property type="entry name" value="GlcN6P_deaminase-like"/>
</dbReference>
<protein>
    <submittedName>
        <fullName evidence="1">Glucosamine-6-phosphate isomerase</fullName>
    </submittedName>
</protein>
<dbReference type="PANTHER" id="PTHR42892:SF1">
    <property type="entry name" value="GLUCOSAMINE-6-PHOSPHATE ISOMERASE"/>
    <property type="match status" value="1"/>
</dbReference>
<dbReference type="Proteomes" id="UP000192343">
    <property type="component" value="Unassembled WGS sequence"/>
</dbReference>
<dbReference type="STRING" id="1963862.B4O97_08850"/>
<reference evidence="1 2" key="1">
    <citation type="submission" date="2017-03" db="EMBL/GenBank/DDBJ databases">
        <title>Draft Genome sequence of Marispirochaeta sp. strain JC444.</title>
        <authorList>
            <person name="Shivani Y."/>
            <person name="Subhash Y."/>
            <person name="Sasikala C."/>
            <person name="Ramana C."/>
        </authorList>
    </citation>
    <scope>NUCLEOTIDE SEQUENCE [LARGE SCALE GENOMIC DNA]</scope>
    <source>
        <strain evidence="1 2">JC444</strain>
    </source>
</reference>
<comment type="caution">
    <text evidence="1">The sequence shown here is derived from an EMBL/GenBank/DDBJ whole genome shotgun (WGS) entry which is preliminary data.</text>
</comment>
<proteinExistence type="predicted"/>
<dbReference type="GO" id="GO:0006044">
    <property type="term" value="P:N-acetylglucosamine metabolic process"/>
    <property type="evidence" value="ECO:0007669"/>
    <property type="project" value="InterPro"/>
</dbReference>
<dbReference type="PANTHER" id="PTHR42892">
    <property type="entry name" value="GLUCOSAMINE-6-PHOSPHATE DEAMINASE-LIKE PROTEIN BT_0258-RELATED"/>
    <property type="match status" value="1"/>
</dbReference>
<dbReference type="AlphaFoldDB" id="A0A1Y1S039"/>
<name>A0A1Y1S039_9SPIO</name>
<sequence>MNRNTISSIEKAFLKETGTSENSPDPSYIVVDNFPKLGLLTSLRFLEWASENPRGIISLPTGKTPEYFIKWTAHLLDVWNEKPGIAVREKYGLAGVKKPDLRGLRFVQIDEFYPINSGQHNSFYNYVVNYYIKGFGLNMDNALLINSDEIPLAEGKHYSEIFPDLRVDLSLRYRECRSSLEQLQQRSIFMIDQWCSDYEKRIRDLGGLGFFMGGIGPDGHIAFNTRGSDQYSTTRLTETNFETQAVAASDLGGIEISSNRLVITIGLETITCNPDTVAIIIAAGEAKAGIVKNSIESPINNIYPATVLKRLHNSRFYLTKGAASKLSDTMDAYYGEGDWNPEKSDRAVVDLCRKNNSYGHHISIEDLRHDRYCRHIPSLDKNTVPSVQKSIIEKIERGLGQEKNQVFLHTGPHHDDIMLGILPYIATHISETSNQFHFSILTSGFTAVTNQFIITALTDTISFIDDGLIQMIAYPDFFKVGYKHKWDKDVYHYLTKVAAGEEYELRRGLCHRIVRAVVEIYSIKDAEHLRETLKNVIHLLQNSYDGEKNPPEIQKLKGMLREFEEELVWAHFGVQVKNVHHLRLGFYTGDMFTEQPEQSRDVAPILDMLKEIHPTVISLAFDPEGSGPDTHYKVLQAIAAALREWSKKEDLSDLRIWGYRNVWYRFHPAEADCIIPVSLDEMAVMDSLFSNCYLSQVDASFPSHELNGKFSHLSQKIWVEQLKDIQLLLGKDYFYQNENPKIRSSHGMIFLREMNLEEFLTYARKLEKSIDGNF</sequence>
<dbReference type="Gene3D" id="3.40.50.10320">
    <property type="entry name" value="LmbE-like"/>
    <property type="match status" value="1"/>
</dbReference>
<dbReference type="PROSITE" id="PS01161">
    <property type="entry name" value="GLC_GALNAC_ISOMERASE"/>
    <property type="match status" value="1"/>
</dbReference>
<dbReference type="SUPFAM" id="SSF100950">
    <property type="entry name" value="NagB/RpiA/CoA transferase-like"/>
    <property type="match status" value="1"/>
</dbReference>
<dbReference type="InterPro" id="IPR024078">
    <property type="entry name" value="LmbE-like_dom_sf"/>
</dbReference>
<dbReference type="OrthoDB" id="9791139at2"/>
<dbReference type="Gene3D" id="3.40.50.1360">
    <property type="match status" value="1"/>
</dbReference>
<organism evidence="1 2">
    <name type="scientific">Marispirochaeta aestuarii</name>
    <dbReference type="NCBI Taxonomy" id="1963862"/>
    <lineage>
        <taxon>Bacteria</taxon>
        <taxon>Pseudomonadati</taxon>
        <taxon>Spirochaetota</taxon>
        <taxon>Spirochaetia</taxon>
        <taxon>Spirochaetales</taxon>
        <taxon>Spirochaetaceae</taxon>
        <taxon>Marispirochaeta</taxon>
    </lineage>
</organism>
<gene>
    <name evidence="1" type="ORF">B4O97_08850</name>
</gene>